<sequence length="263" mass="28379">MVCVIPELTRIEAVTEYCIPNTSGVSEDPYHGNEGSGRLSKISSNQIESMKNEETGGAVVESAVTLDGLGVVITDGGKNECCSSVSVGLKAGLNQKQVDEKIILWIVNSSHFGSRMWVGSEEVEVEGEKGKRTSTGGGTMRMVWGRGEVGLKSLWISQSKSEKAGVGSVCALSGRLSKNGVIMNCISMSEGVPLVLGESGSERLLPVLLSSTSPDYCFAIQGLPHHRRRLLLEVGIQGESVLFLWWYFSILNEKTKVRLADNR</sequence>
<dbReference type="EMBL" id="JARBJD010000088">
    <property type="protein sequence ID" value="KAK2953639.1"/>
    <property type="molecule type" value="Genomic_DNA"/>
</dbReference>
<proteinExistence type="predicted"/>
<accession>A0ABQ9XQ36</accession>
<dbReference type="Proteomes" id="UP001281761">
    <property type="component" value="Unassembled WGS sequence"/>
</dbReference>
<evidence type="ECO:0000313" key="2">
    <source>
        <dbReference type="Proteomes" id="UP001281761"/>
    </source>
</evidence>
<comment type="caution">
    <text evidence="1">The sequence shown here is derived from an EMBL/GenBank/DDBJ whole genome shotgun (WGS) entry which is preliminary data.</text>
</comment>
<protein>
    <submittedName>
        <fullName evidence="1">Uncharacterized protein</fullName>
    </submittedName>
</protein>
<name>A0ABQ9XQ36_9EUKA</name>
<evidence type="ECO:0000313" key="1">
    <source>
        <dbReference type="EMBL" id="KAK2953639.1"/>
    </source>
</evidence>
<keyword evidence="2" id="KW-1185">Reference proteome</keyword>
<organism evidence="1 2">
    <name type="scientific">Blattamonas nauphoetae</name>
    <dbReference type="NCBI Taxonomy" id="2049346"/>
    <lineage>
        <taxon>Eukaryota</taxon>
        <taxon>Metamonada</taxon>
        <taxon>Preaxostyla</taxon>
        <taxon>Oxymonadida</taxon>
        <taxon>Blattamonas</taxon>
    </lineage>
</organism>
<gene>
    <name evidence="1" type="ORF">BLNAU_11360</name>
</gene>
<reference evidence="1 2" key="1">
    <citation type="journal article" date="2022" name="bioRxiv">
        <title>Genomics of Preaxostyla Flagellates Illuminates Evolutionary Transitions and the Path Towards Mitochondrial Loss.</title>
        <authorList>
            <person name="Novak L.V.F."/>
            <person name="Treitli S.C."/>
            <person name="Pyrih J."/>
            <person name="Halakuc P."/>
            <person name="Pipaliya S.V."/>
            <person name="Vacek V."/>
            <person name="Brzon O."/>
            <person name="Soukal P."/>
            <person name="Eme L."/>
            <person name="Dacks J.B."/>
            <person name="Karnkowska A."/>
            <person name="Elias M."/>
            <person name="Hampl V."/>
        </authorList>
    </citation>
    <scope>NUCLEOTIDE SEQUENCE [LARGE SCALE GENOMIC DNA]</scope>
    <source>
        <strain evidence="1">NAU3</strain>
        <tissue evidence="1">Gut</tissue>
    </source>
</reference>